<evidence type="ECO:0000256" key="2">
    <source>
        <dbReference type="SAM" id="SignalP"/>
    </source>
</evidence>
<dbReference type="RefSeq" id="WP_209240331.1">
    <property type="nucleotide sequence ID" value="NZ_JADKMA010000076.1"/>
</dbReference>
<accession>A0ABS3XD23</accession>
<comment type="caution">
    <text evidence="3">The sequence shown here is derived from an EMBL/GenBank/DDBJ whole genome shotgun (WGS) entry which is preliminary data.</text>
</comment>
<proteinExistence type="predicted"/>
<protein>
    <recommendedName>
        <fullName evidence="5">Secreted protein</fullName>
    </recommendedName>
</protein>
<evidence type="ECO:0000313" key="3">
    <source>
        <dbReference type="EMBL" id="MBO8193271.1"/>
    </source>
</evidence>
<reference evidence="3 4" key="1">
    <citation type="submission" date="2020-11" db="EMBL/GenBank/DDBJ databases">
        <title>Streptomyces spirodelae sp. nov., isolated from duckweed.</title>
        <authorList>
            <person name="Saimee Y."/>
            <person name="Duangmal K."/>
        </authorList>
    </citation>
    <scope>NUCLEOTIDE SEQUENCE [LARGE SCALE GENOMIC DNA]</scope>
    <source>
        <strain evidence="3 4">S16-07</strain>
    </source>
</reference>
<dbReference type="EMBL" id="JADKMA010000076">
    <property type="protein sequence ID" value="MBO8193271.1"/>
    <property type="molecule type" value="Genomic_DNA"/>
</dbReference>
<feature type="chain" id="PRO_5046464402" description="Secreted protein" evidence="2">
    <location>
        <begin position="26"/>
        <end position="174"/>
    </location>
</feature>
<feature type="signal peptide" evidence="2">
    <location>
        <begin position="1"/>
        <end position="25"/>
    </location>
</feature>
<name>A0ABS3XD23_9ACTN</name>
<feature type="compositionally biased region" description="Polar residues" evidence="1">
    <location>
        <begin position="35"/>
        <end position="44"/>
    </location>
</feature>
<evidence type="ECO:0008006" key="5">
    <source>
        <dbReference type="Google" id="ProtNLM"/>
    </source>
</evidence>
<dbReference type="Proteomes" id="UP001519064">
    <property type="component" value="Unassembled WGS sequence"/>
</dbReference>
<sequence length="174" mass="18484">MRARKIATAAIAAAFVMFPAGSALAGSGPAPAPSERSSTQSTAPSPKGNPLSEKAQAADVCSDAHQIGETGYIKRDGETIASVKQFYSPDCNENYSYVWLWQDFVDQEDTYTVSTGIHSSTQGKDLGTQKFPADTGQEYWSAGTDTVDDCTTGFGTVLPEGSSTTYRGITDERC</sequence>
<gene>
    <name evidence="3" type="ORF">ITI46_16590</name>
</gene>
<organism evidence="3 4">
    <name type="scientific">Streptomyces oryzae</name>
    <dbReference type="NCBI Taxonomy" id="1434886"/>
    <lineage>
        <taxon>Bacteria</taxon>
        <taxon>Bacillati</taxon>
        <taxon>Actinomycetota</taxon>
        <taxon>Actinomycetes</taxon>
        <taxon>Kitasatosporales</taxon>
        <taxon>Streptomycetaceae</taxon>
        <taxon>Streptomyces</taxon>
    </lineage>
</organism>
<evidence type="ECO:0000256" key="1">
    <source>
        <dbReference type="SAM" id="MobiDB-lite"/>
    </source>
</evidence>
<feature type="region of interest" description="Disordered" evidence="1">
    <location>
        <begin position="24"/>
        <end position="55"/>
    </location>
</feature>
<keyword evidence="4" id="KW-1185">Reference proteome</keyword>
<evidence type="ECO:0000313" key="4">
    <source>
        <dbReference type="Proteomes" id="UP001519064"/>
    </source>
</evidence>
<keyword evidence="2" id="KW-0732">Signal</keyword>